<name>A0A8S5RMW1_9VIRU</name>
<feature type="region of interest" description="Disordered" evidence="1">
    <location>
        <begin position="107"/>
        <end position="140"/>
    </location>
</feature>
<dbReference type="EMBL" id="BK059128">
    <property type="protein sequence ID" value="DAE32678.1"/>
    <property type="molecule type" value="Genomic_DNA"/>
</dbReference>
<proteinExistence type="predicted"/>
<organism evidence="2">
    <name type="scientific">virus sp. ctFlR8</name>
    <dbReference type="NCBI Taxonomy" id="2825811"/>
    <lineage>
        <taxon>Viruses</taxon>
    </lineage>
</organism>
<protein>
    <submittedName>
        <fullName evidence="2">Replisome organizer</fullName>
    </submittedName>
</protein>
<sequence length="140" mass="16023">MAEKRMFSAKIIESDAFLDIPATAQMLYFHICMNADDDGFVNNPRKIIRMCGASDDDLKILIDSRFLLSFDSGVVLVKHWRIHNYIPPDRYKPSCYVDEKGKVGLKQNGAYTTDPKKMVSPVEGNPKKSCYDKEIKLDKR</sequence>
<evidence type="ECO:0000313" key="2">
    <source>
        <dbReference type="EMBL" id="DAE32678.1"/>
    </source>
</evidence>
<feature type="compositionally biased region" description="Basic and acidic residues" evidence="1">
    <location>
        <begin position="125"/>
        <end position="140"/>
    </location>
</feature>
<accession>A0A8S5RMW1</accession>
<evidence type="ECO:0000256" key="1">
    <source>
        <dbReference type="SAM" id="MobiDB-lite"/>
    </source>
</evidence>
<reference evidence="2" key="1">
    <citation type="journal article" date="2021" name="Proc. Natl. Acad. Sci. U.S.A.">
        <title>A Catalog of Tens of Thousands of Viruses from Human Metagenomes Reveals Hidden Associations with Chronic Diseases.</title>
        <authorList>
            <person name="Tisza M.J."/>
            <person name="Buck C.B."/>
        </authorList>
    </citation>
    <scope>NUCLEOTIDE SEQUENCE</scope>
    <source>
        <strain evidence="2">CtFlR8</strain>
    </source>
</reference>